<evidence type="ECO:0000313" key="2">
    <source>
        <dbReference type="EMBL" id="CAL6070446.1"/>
    </source>
</evidence>
<protein>
    <submittedName>
        <fullName evidence="2">Hypothetical_protein</fullName>
    </submittedName>
</protein>
<dbReference type="EMBL" id="CATOUU010000927">
    <property type="protein sequence ID" value="CAI9960013.1"/>
    <property type="molecule type" value="Genomic_DNA"/>
</dbReference>
<evidence type="ECO:0000313" key="3">
    <source>
        <dbReference type="Proteomes" id="UP001642409"/>
    </source>
</evidence>
<gene>
    <name evidence="1" type="ORF">HINF_LOCUS47658</name>
    <name evidence="2" type="ORF">HINF_LOCUS54463</name>
</gene>
<name>A0AA86V9A5_9EUKA</name>
<accession>A0AA86V9A5</accession>
<proteinExistence type="predicted"/>
<comment type="caution">
    <text evidence="1">The sequence shown here is derived from an EMBL/GenBank/DDBJ whole genome shotgun (WGS) entry which is preliminary data.</text>
</comment>
<dbReference type="AlphaFoldDB" id="A0AA86V9A5"/>
<reference evidence="1" key="1">
    <citation type="submission" date="2023-06" db="EMBL/GenBank/DDBJ databases">
        <authorList>
            <person name="Kurt Z."/>
        </authorList>
    </citation>
    <scope>NUCLEOTIDE SEQUENCE</scope>
</reference>
<evidence type="ECO:0000313" key="1">
    <source>
        <dbReference type="EMBL" id="CAI9960013.1"/>
    </source>
</evidence>
<organism evidence="1">
    <name type="scientific">Hexamita inflata</name>
    <dbReference type="NCBI Taxonomy" id="28002"/>
    <lineage>
        <taxon>Eukaryota</taxon>
        <taxon>Metamonada</taxon>
        <taxon>Diplomonadida</taxon>
        <taxon>Hexamitidae</taxon>
        <taxon>Hexamitinae</taxon>
        <taxon>Hexamita</taxon>
    </lineage>
</organism>
<keyword evidence="3" id="KW-1185">Reference proteome</keyword>
<sequence>MQITLFQWQSVRTTSCKHYECVRCLMLSKCLVQIQYGIQRLMKVVLSLQKVEITYVLSRNRLLFIRWVASETGTMAKTLCAVEFTILFIYSIYANETKYFNAGTQDTSIIRKKKHWQNFQCNKAQRSKPRQTHQLNHLRQSRIQITPIQIKELSIFKNLSMQTLSTTATLLFLVNQTTKYQRERSRKEILKSINYTDVGFLNQSLSPKSKEAPQAPLQQNTQLNQSQIPFVESKQTCVTTSYLSKMFSRTQVSELDIIIEADVVQVANQQDQIQLSGYLKDVEKKMKAQLNAESIVQYIYQRVLSNYNTIQLTHIPPVPSHILLYGLPLGVPFFMYPHNDPTHIAKTVPSHPFRAVLTPVIVELQRELNCEFIELIWFCKFASQF</sequence>
<dbReference type="EMBL" id="CAXDID020000283">
    <property type="protein sequence ID" value="CAL6070446.1"/>
    <property type="molecule type" value="Genomic_DNA"/>
</dbReference>
<dbReference type="Proteomes" id="UP001642409">
    <property type="component" value="Unassembled WGS sequence"/>
</dbReference>
<reference evidence="2 3" key="2">
    <citation type="submission" date="2024-07" db="EMBL/GenBank/DDBJ databases">
        <authorList>
            <person name="Akdeniz Z."/>
        </authorList>
    </citation>
    <scope>NUCLEOTIDE SEQUENCE [LARGE SCALE GENOMIC DNA]</scope>
</reference>